<organism evidence="2 3">
    <name type="scientific">Brassica carinata</name>
    <name type="common">Ethiopian mustard</name>
    <name type="synonym">Abyssinian cabbage</name>
    <dbReference type="NCBI Taxonomy" id="52824"/>
    <lineage>
        <taxon>Eukaryota</taxon>
        <taxon>Viridiplantae</taxon>
        <taxon>Streptophyta</taxon>
        <taxon>Embryophyta</taxon>
        <taxon>Tracheophyta</taxon>
        <taxon>Spermatophyta</taxon>
        <taxon>Magnoliopsida</taxon>
        <taxon>eudicotyledons</taxon>
        <taxon>Gunneridae</taxon>
        <taxon>Pentapetalae</taxon>
        <taxon>rosids</taxon>
        <taxon>malvids</taxon>
        <taxon>Brassicales</taxon>
        <taxon>Brassicaceae</taxon>
        <taxon>Brassiceae</taxon>
        <taxon>Brassica</taxon>
    </lineage>
</organism>
<dbReference type="AlphaFoldDB" id="A0A8X7NZN0"/>
<keyword evidence="1" id="KW-0175">Coiled coil</keyword>
<name>A0A8X7NZN0_BRACI</name>
<keyword evidence="3" id="KW-1185">Reference proteome</keyword>
<feature type="coiled-coil region" evidence="1">
    <location>
        <begin position="59"/>
        <end position="86"/>
    </location>
</feature>
<gene>
    <name evidence="2" type="ORF">Bca52824_095031</name>
</gene>
<evidence type="ECO:0000313" key="3">
    <source>
        <dbReference type="Proteomes" id="UP000886595"/>
    </source>
</evidence>
<evidence type="ECO:0000256" key="1">
    <source>
        <dbReference type="SAM" id="Coils"/>
    </source>
</evidence>
<comment type="caution">
    <text evidence="2">The sequence shown here is derived from an EMBL/GenBank/DDBJ whole genome shotgun (WGS) entry which is preliminary data.</text>
</comment>
<protein>
    <submittedName>
        <fullName evidence="2">Uncharacterized protein</fullName>
    </submittedName>
</protein>
<dbReference type="EMBL" id="JAAMPC010000262">
    <property type="protein sequence ID" value="KAG2243124.1"/>
    <property type="molecule type" value="Genomic_DNA"/>
</dbReference>
<accession>A0A8X7NZN0</accession>
<sequence length="102" mass="12003">MKHQKRSMTGSAIVSMPITKFQRSVSAWSYHRETDERGRNYCVCKDFKSDGLHIRHDCLAALEEELDCLRSQYAEEVSLMRELQLELANRKEIKELKQLIML</sequence>
<proteinExistence type="predicted"/>
<reference evidence="2 3" key="1">
    <citation type="submission" date="2020-02" db="EMBL/GenBank/DDBJ databases">
        <authorList>
            <person name="Ma Q."/>
            <person name="Huang Y."/>
            <person name="Song X."/>
            <person name="Pei D."/>
        </authorList>
    </citation>
    <scope>NUCLEOTIDE SEQUENCE [LARGE SCALE GENOMIC DNA]</scope>
    <source>
        <strain evidence="2">Sxm20200214</strain>
        <tissue evidence="2">Leaf</tissue>
    </source>
</reference>
<evidence type="ECO:0000313" key="2">
    <source>
        <dbReference type="EMBL" id="KAG2243124.1"/>
    </source>
</evidence>
<dbReference type="Proteomes" id="UP000886595">
    <property type="component" value="Unassembled WGS sequence"/>
</dbReference>